<dbReference type="RefSeq" id="WP_343891294.1">
    <property type="nucleotide sequence ID" value="NZ_BAAAEH010000040.1"/>
</dbReference>
<dbReference type="InterPro" id="IPR029062">
    <property type="entry name" value="Class_I_gatase-like"/>
</dbReference>
<proteinExistence type="predicted"/>
<dbReference type="PANTHER" id="PTHR43130">
    <property type="entry name" value="ARAC-FAMILY TRANSCRIPTIONAL REGULATOR"/>
    <property type="match status" value="1"/>
</dbReference>
<accession>A0ABU9Y2A4</accession>
<keyword evidence="3" id="KW-1185">Reference proteome</keyword>
<evidence type="ECO:0000259" key="1">
    <source>
        <dbReference type="Pfam" id="PF01965"/>
    </source>
</evidence>
<dbReference type="Gene3D" id="3.40.50.880">
    <property type="match status" value="1"/>
</dbReference>
<dbReference type="EMBL" id="JBDIME010000006">
    <property type="protein sequence ID" value="MEN2789920.1"/>
    <property type="molecule type" value="Genomic_DNA"/>
</dbReference>
<dbReference type="CDD" id="cd03139">
    <property type="entry name" value="GATase1_PfpI_2"/>
    <property type="match status" value="1"/>
</dbReference>
<organism evidence="2 3">
    <name type="scientific">Sphingomonas oligophenolica</name>
    <dbReference type="NCBI Taxonomy" id="301154"/>
    <lineage>
        <taxon>Bacteria</taxon>
        <taxon>Pseudomonadati</taxon>
        <taxon>Pseudomonadota</taxon>
        <taxon>Alphaproteobacteria</taxon>
        <taxon>Sphingomonadales</taxon>
        <taxon>Sphingomonadaceae</taxon>
        <taxon>Sphingomonas</taxon>
    </lineage>
</organism>
<dbReference type="EC" id="4.2.1.-" evidence="2"/>
<dbReference type="GO" id="GO:0016829">
    <property type="term" value="F:lyase activity"/>
    <property type="evidence" value="ECO:0007669"/>
    <property type="project" value="UniProtKB-KW"/>
</dbReference>
<dbReference type="InterPro" id="IPR002818">
    <property type="entry name" value="DJ-1/PfpI"/>
</dbReference>
<dbReference type="PANTHER" id="PTHR43130:SF2">
    <property type="entry name" value="DJ-1_PFPI DOMAIN-CONTAINING PROTEIN"/>
    <property type="match status" value="1"/>
</dbReference>
<gene>
    <name evidence="2" type="ORF">ABC974_09810</name>
</gene>
<dbReference type="Proteomes" id="UP001419910">
    <property type="component" value="Unassembled WGS sequence"/>
</dbReference>
<dbReference type="SUPFAM" id="SSF52317">
    <property type="entry name" value="Class I glutamine amidotransferase-like"/>
    <property type="match status" value="1"/>
</dbReference>
<evidence type="ECO:0000313" key="2">
    <source>
        <dbReference type="EMBL" id="MEN2789920.1"/>
    </source>
</evidence>
<name>A0ABU9Y2A4_9SPHN</name>
<sequence>MKEKPKRARRAGSNGKLVVGMPVYDAVDMLDVTGPFEMLRWAGIEVELVAARKGMHRFREGFRFEVTKSFAKASRYDVLWVSGGDPAALNLLMKDEDYLGFLCAKAAETPLVASVCEGAMLLAAAGLLDGYEATTHWAFIPCLKRYHKVKVVEGHPRYHLDRDRLTGGGISSGLDETLKLIELLKGTDAARAVQLSTQYFPCPPVNGTIPSDKACPLDQYGTASD</sequence>
<dbReference type="Pfam" id="PF01965">
    <property type="entry name" value="DJ-1_PfpI"/>
    <property type="match status" value="1"/>
</dbReference>
<protein>
    <submittedName>
        <fullName evidence="2">DJ-1/PfpI family protein</fullName>
        <ecNumber evidence="2">4.2.1.-</ecNumber>
    </submittedName>
</protein>
<evidence type="ECO:0000313" key="3">
    <source>
        <dbReference type="Proteomes" id="UP001419910"/>
    </source>
</evidence>
<reference evidence="2 3" key="1">
    <citation type="submission" date="2024-05" db="EMBL/GenBank/DDBJ databases">
        <authorList>
            <person name="Liu Q."/>
            <person name="Xin Y.-H."/>
        </authorList>
    </citation>
    <scope>NUCLEOTIDE SEQUENCE [LARGE SCALE GENOMIC DNA]</scope>
    <source>
        <strain evidence="2 3">CGMCC 1.10181</strain>
    </source>
</reference>
<comment type="caution">
    <text evidence="2">The sequence shown here is derived from an EMBL/GenBank/DDBJ whole genome shotgun (WGS) entry which is preliminary data.</text>
</comment>
<dbReference type="InterPro" id="IPR052158">
    <property type="entry name" value="INH-QAR"/>
</dbReference>
<keyword evidence="2" id="KW-0456">Lyase</keyword>
<feature type="domain" description="DJ-1/PfpI" evidence="1">
    <location>
        <begin position="22"/>
        <end position="175"/>
    </location>
</feature>